<evidence type="ECO:0000313" key="1">
    <source>
        <dbReference type="EMBL" id="SHE79782.1"/>
    </source>
</evidence>
<protein>
    <recommendedName>
        <fullName evidence="3">C1q domain-containing protein</fullName>
    </recommendedName>
</protein>
<keyword evidence="2" id="KW-1185">Reference proteome</keyword>
<dbReference type="STRING" id="1346286.SAMN05444362_102210"/>
<evidence type="ECO:0008006" key="3">
    <source>
        <dbReference type="Google" id="ProtNLM"/>
    </source>
</evidence>
<sequence length="249" mass="27887">MKKNIVLYVSLWVVWVSVFSQVSINTQNPKGIFYIDAAADNTGSSTDRYNNDVMIDTNGSLIIGVDSTTPTGKAKVDITSVERYGALRFQDGNEAEGMVLFGDKDGYASWGMMKGSGGYMESVVAPTGIMASRTNYPLWFTLYRNYIPILDDGNYVIMIRTAMTYTGTPVRMSGYFYLCKNDADPDTSVIDTYEFYINVIDNQKFSAYTILRAIDVKADDKLYIVARPQSVNISWNMDLAATQVFVYRV</sequence>
<gene>
    <name evidence="1" type="ORF">SAMN05444362_102210</name>
</gene>
<dbReference type="Proteomes" id="UP000184480">
    <property type="component" value="Unassembled WGS sequence"/>
</dbReference>
<dbReference type="OrthoDB" id="998147at2"/>
<reference evidence="2" key="1">
    <citation type="submission" date="2016-11" db="EMBL/GenBank/DDBJ databases">
        <authorList>
            <person name="Varghese N."/>
            <person name="Submissions S."/>
        </authorList>
    </citation>
    <scope>NUCLEOTIDE SEQUENCE [LARGE SCALE GENOMIC DNA]</scope>
    <source>
        <strain evidence="2">DSM 27370</strain>
    </source>
</reference>
<organism evidence="1 2">
    <name type="scientific">Dysgonomonas macrotermitis</name>
    <dbReference type="NCBI Taxonomy" id="1346286"/>
    <lineage>
        <taxon>Bacteria</taxon>
        <taxon>Pseudomonadati</taxon>
        <taxon>Bacteroidota</taxon>
        <taxon>Bacteroidia</taxon>
        <taxon>Bacteroidales</taxon>
        <taxon>Dysgonomonadaceae</taxon>
        <taxon>Dysgonomonas</taxon>
    </lineage>
</organism>
<dbReference type="EMBL" id="FQUC01000002">
    <property type="protein sequence ID" value="SHE79782.1"/>
    <property type="molecule type" value="Genomic_DNA"/>
</dbReference>
<accession>A0A1M4WFQ1</accession>
<proteinExistence type="predicted"/>
<dbReference type="RefSeq" id="WP_062176462.1">
    <property type="nucleotide sequence ID" value="NZ_BBXL01000002.1"/>
</dbReference>
<evidence type="ECO:0000313" key="2">
    <source>
        <dbReference type="Proteomes" id="UP000184480"/>
    </source>
</evidence>
<dbReference type="AlphaFoldDB" id="A0A1M4WFQ1"/>
<name>A0A1M4WFQ1_9BACT</name>